<evidence type="ECO:0000256" key="6">
    <source>
        <dbReference type="ARBA" id="ARBA00032829"/>
    </source>
</evidence>
<keyword evidence="5" id="KW-0720">Serine protease</keyword>
<evidence type="ECO:0000313" key="8">
    <source>
        <dbReference type="EMBL" id="TPX13436.1"/>
    </source>
</evidence>
<dbReference type="InParanoid" id="A0A507B2Y7"/>
<comment type="caution">
    <text evidence="8">The sequence shown here is derived from an EMBL/GenBank/DDBJ whole genome shotgun (WGS) entry which is preliminary data.</text>
</comment>
<dbReference type="GO" id="GO:0006508">
    <property type="term" value="P:proteolysis"/>
    <property type="evidence" value="ECO:0007669"/>
    <property type="project" value="UniProtKB-KW"/>
</dbReference>
<evidence type="ECO:0000313" key="9">
    <source>
        <dbReference type="Proteomes" id="UP000319257"/>
    </source>
</evidence>
<evidence type="ECO:0000259" key="7">
    <source>
        <dbReference type="Pfam" id="PF00326"/>
    </source>
</evidence>
<feature type="domain" description="Peptidase S9 prolyl oligopeptidase catalytic" evidence="7">
    <location>
        <begin position="496"/>
        <end position="710"/>
    </location>
</feature>
<dbReference type="Gene3D" id="3.40.50.1820">
    <property type="entry name" value="alpha/beta hydrolase"/>
    <property type="match status" value="1"/>
</dbReference>
<keyword evidence="2" id="KW-0645">Protease</keyword>
<keyword evidence="3" id="KW-0732">Signal</keyword>
<dbReference type="Pfam" id="PF00326">
    <property type="entry name" value="Peptidase_S9"/>
    <property type="match status" value="1"/>
</dbReference>
<organism evidence="8 9">
    <name type="scientific">Thyridium curvatum</name>
    <dbReference type="NCBI Taxonomy" id="1093900"/>
    <lineage>
        <taxon>Eukaryota</taxon>
        <taxon>Fungi</taxon>
        <taxon>Dikarya</taxon>
        <taxon>Ascomycota</taxon>
        <taxon>Pezizomycotina</taxon>
        <taxon>Sordariomycetes</taxon>
        <taxon>Sordariomycetidae</taxon>
        <taxon>Thyridiales</taxon>
        <taxon>Thyridiaceae</taxon>
        <taxon>Thyridium</taxon>
    </lineage>
</organism>
<name>A0A507B2Y7_9PEZI</name>
<dbReference type="FunFam" id="3.40.50.1820:FF:000028">
    <property type="entry name" value="S9 family peptidase"/>
    <property type="match status" value="1"/>
</dbReference>
<comment type="similarity">
    <text evidence="1">Belongs to the peptidase S9C family.</text>
</comment>
<dbReference type="SUPFAM" id="SSF82171">
    <property type="entry name" value="DPP6 N-terminal domain-like"/>
    <property type="match status" value="1"/>
</dbReference>
<gene>
    <name evidence="8" type="ORF">E0L32_006166</name>
</gene>
<dbReference type="InterPro" id="IPR001375">
    <property type="entry name" value="Peptidase_S9_cat"/>
</dbReference>
<dbReference type="EMBL" id="SKBQ01000034">
    <property type="protein sequence ID" value="TPX13436.1"/>
    <property type="molecule type" value="Genomic_DNA"/>
</dbReference>
<evidence type="ECO:0000256" key="1">
    <source>
        <dbReference type="ARBA" id="ARBA00010040"/>
    </source>
</evidence>
<evidence type="ECO:0000256" key="2">
    <source>
        <dbReference type="ARBA" id="ARBA00022670"/>
    </source>
</evidence>
<keyword evidence="9" id="KW-1185">Reference proteome</keyword>
<proteinExistence type="inferred from homology"/>
<keyword evidence="4" id="KW-0378">Hydrolase</keyword>
<accession>A0A507B2Y7</accession>
<reference evidence="8 9" key="1">
    <citation type="submission" date="2019-06" db="EMBL/GenBank/DDBJ databases">
        <title>Draft genome sequence of the filamentous fungus Phialemoniopsis curvata isolated from diesel fuel.</title>
        <authorList>
            <person name="Varaljay V.A."/>
            <person name="Lyon W.J."/>
            <person name="Crouch A.L."/>
            <person name="Drake C.E."/>
            <person name="Hollomon J.M."/>
            <person name="Nadeau L.J."/>
            <person name="Nunn H.S."/>
            <person name="Stevenson B.S."/>
            <person name="Bojanowski C.L."/>
            <person name="Crookes-Goodson W.J."/>
        </authorList>
    </citation>
    <scope>NUCLEOTIDE SEQUENCE [LARGE SCALE GENOMIC DNA]</scope>
    <source>
        <strain evidence="8 9">D216</strain>
    </source>
</reference>
<evidence type="ECO:0000256" key="4">
    <source>
        <dbReference type="ARBA" id="ARBA00022801"/>
    </source>
</evidence>
<dbReference type="PANTHER" id="PTHR42776:SF13">
    <property type="entry name" value="DIPEPTIDYL-PEPTIDASE 5"/>
    <property type="match status" value="1"/>
</dbReference>
<dbReference type="InterPro" id="IPR029058">
    <property type="entry name" value="AB_hydrolase_fold"/>
</dbReference>
<dbReference type="GeneID" id="41973613"/>
<protein>
    <recommendedName>
        <fullName evidence="6">Dipeptidyl-peptidase V</fullName>
    </recommendedName>
</protein>
<dbReference type="AlphaFoldDB" id="A0A507B2Y7"/>
<evidence type="ECO:0000256" key="5">
    <source>
        <dbReference type="ARBA" id="ARBA00022825"/>
    </source>
</evidence>
<dbReference type="SUPFAM" id="SSF53474">
    <property type="entry name" value="alpha/beta-Hydrolases"/>
    <property type="match status" value="1"/>
</dbReference>
<dbReference type="STRING" id="1093900.A0A507B2Y7"/>
<dbReference type="RefSeq" id="XP_030995147.1">
    <property type="nucleotide sequence ID" value="XM_031140769.1"/>
</dbReference>
<dbReference type="GO" id="GO:0004252">
    <property type="term" value="F:serine-type endopeptidase activity"/>
    <property type="evidence" value="ECO:0007669"/>
    <property type="project" value="TreeGrafter"/>
</dbReference>
<sequence length="732" mass="81149">MVLKYSLTPEAFLSAPRRGAAVPTLDGKLGFFTTSTHTFGEGTKKEVNIIDLSNGDTWTISDGDKLHDINWLPFKDQHALLWLRSADKGETEIVVTPDVGAKANTSAESQSYVAGTLPGPVEALKLVSLKDGTLAFACVGLAGEDGELYNEEAVEKKASSGLIYDTLHVREWDSYVKPQKNSIFFSTLVVKDDKWAVDAPLKNALAGTDMEAPDNVYEPEDTEDYYDIGPKGITFAAKDHTLRSADDFGSNNLYFVPLDSFSQASMSKPTKILLRQEHTPGIFSNLRFSPDGDMLCFLHATLERPADVRLHMTFVENPDAQGSTVGTLDVFEFIIQEKWSLVPSSFAFGLSGQSLFIAAGDCGRESLFHVEMKNKAKPLKLTDHGSVSAYYPVLNPPRGKEGVLVSGSSLTEPSWYEMIGIGGHAEDKMIFSIPTKRLDPNFGLSRSQVSEIYFEGDGDYVVQAWVVKPSKFNDDKQYPMVLMIHGGPASAWLDSWHARWNAMVWAEQGYVVVLPNISGSTTFGIEHAARIYGSWGGYPYEDLVSCMEYLKNIPYIDTDRAIAAGGSYGGYMINWINGHALGRRFRATVCHDSVFTTPNITLFSDESSGLADFKGNGFPWANFKELSKWDPSRPELLRNWKHASPTLVIHSDKDYRCAITEGLATFRTLQLMGVPSRFLTFPDENHFVQKPDNSLLWHKTIFDWINKYSGVAAEREKGTASQVTEQLVDLSL</sequence>
<dbReference type="Proteomes" id="UP000319257">
    <property type="component" value="Unassembled WGS sequence"/>
</dbReference>
<dbReference type="PANTHER" id="PTHR42776">
    <property type="entry name" value="SERINE PEPTIDASE S9 FAMILY MEMBER"/>
    <property type="match status" value="1"/>
</dbReference>
<dbReference type="OrthoDB" id="416344at2759"/>
<evidence type="ECO:0000256" key="3">
    <source>
        <dbReference type="ARBA" id="ARBA00022729"/>
    </source>
</evidence>